<dbReference type="GO" id="GO:0004867">
    <property type="term" value="F:serine-type endopeptidase inhibitor activity"/>
    <property type="evidence" value="ECO:0007669"/>
    <property type="project" value="InterPro"/>
</dbReference>
<comment type="caution">
    <text evidence="2">The sequence shown here is derived from an EMBL/GenBank/DDBJ whole genome shotgun (WGS) entry which is preliminary data.</text>
</comment>
<dbReference type="Gene3D" id="3.30.497.10">
    <property type="entry name" value="Antithrombin, subunit I, domain 2"/>
    <property type="match status" value="2"/>
</dbReference>
<dbReference type="InterPro" id="IPR036186">
    <property type="entry name" value="Serpin_sf"/>
</dbReference>
<accession>A0A8J3KCH2</accession>
<name>A0A8J3KCH2_9ACTN</name>
<feature type="domain" description="Serpin" evidence="1">
    <location>
        <begin position="270"/>
        <end position="380"/>
    </location>
</feature>
<dbReference type="Pfam" id="PF00079">
    <property type="entry name" value="Serpin"/>
    <property type="match status" value="2"/>
</dbReference>
<dbReference type="AlphaFoldDB" id="A0A8J3KCH2"/>
<keyword evidence="3" id="KW-1185">Reference proteome</keyword>
<protein>
    <recommendedName>
        <fullName evidence="1">Serpin domain-containing protein</fullName>
    </recommendedName>
</protein>
<evidence type="ECO:0000259" key="1">
    <source>
        <dbReference type="Pfam" id="PF00079"/>
    </source>
</evidence>
<dbReference type="InterPro" id="IPR023796">
    <property type="entry name" value="Serpin_dom"/>
</dbReference>
<dbReference type="PANTHER" id="PTHR11461">
    <property type="entry name" value="SERINE PROTEASE INHIBITOR, SERPIN"/>
    <property type="match status" value="1"/>
</dbReference>
<gene>
    <name evidence="2" type="ORF">Cci01nite_22110</name>
</gene>
<dbReference type="SUPFAM" id="SSF56574">
    <property type="entry name" value="Serpins"/>
    <property type="match status" value="2"/>
</dbReference>
<evidence type="ECO:0000313" key="2">
    <source>
        <dbReference type="EMBL" id="GIF97117.1"/>
    </source>
</evidence>
<dbReference type="Proteomes" id="UP000659904">
    <property type="component" value="Unassembled WGS sequence"/>
</dbReference>
<dbReference type="InterPro" id="IPR042178">
    <property type="entry name" value="Serpin_sf_1"/>
</dbReference>
<proteinExistence type="predicted"/>
<evidence type="ECO:0000313" key="3">
    <source>
        <dbReference type="Proteomes" id="UP000659904"/>
    </source>
</evidence>
<organism evidence="2 3">
    <name type="scientific">Catellatospora citrea</name>
    <dbReference type="NCBI Taxonomy" id="53366"/>
    <lineage>
        <taxon>Bacteria</taxon>
        <taxon>Bacillati</taxon>
        <taxon>Actinomycetota</taxon>
        <taxon>Actinomycetes</taxon>
        <taxon>Micromonosporales</taxon>
        <taxon>Micromonosporaceae</taxon>
        <taxon>Catellatospora</taxon>
    </lineage>
</organism>
<dbReference type="GO" id="GO:0005615">
    <property type="term" value="C:extracellular space"/>
    <property type="evidence" value="ECO:0007669"/>
    <property type="project" value="InterPro"/>
</dbReference>
<dbReference type="EMBL" id="BONH01000007">
    <property type="protein sequence ID" value="GIF97117.1"/>
    <property type="molecule type" value="Genomic_DNA"/>
</dbReference>
<sequence>MAVIETAVAGANAVTRRWVATIDAEGSVAVSGAGVWPLLAYLAPAADGASRDELTAAVGLPAEEAVAGAAALVELLQTTPGLRAAIGAWVHPQLTIRPQWRDTLPPGTVGVLGEQAVLDAWVREQTAGLLDRMPLTVDHETLLVLASALVARTRWREPFDDGMLVPMAGPWSGRRLAGLHRTTADRDLLAVYETPAGPVTVLTVEGTDGIDVDLAIGLPEAPAATVLAAGVDAPSAAPSRRGSQFAEGETAPGVTVGTGWGYDDTPRLMASLPRFTVASSHDLLAHADVFGLRTVSDLSSQRLPGVSDFPLGVGAAAQDLTASFTADGFEAAVVTAFGMRAGSAAPSGRPLQVQLLLDRPFGFVARHRPSGLVLAAGWVAQADAMS</sequence>
<dbReference type="PANTHER" id="PTHR11461:SF329">
    <property type="entry name" value="SERPIN DOMAIN-CONTAINING PROTEIN"/>
    <property type="match status" value="1"/>
</dbReference>
<dbReference type="InterPro" id="IPR000215">
    <property type="entry name" value="Serpin_fam"/>
</dbReference>
<feature type="domain" description="Serpin" evidence="1">
    <location>
        <begin position="23"/>
        <end position="161"/>
    </location>
</feature>
<reference evidence="2 3" key="1">
    <citation type="submission" date="2021-01" db="EMBL/GenBank/DDBJ databases">
        <title>Whole genome shotgun sequence of Catellatospora citrea NBRC 14495.</title>
        <authorList>
            <person name="Komaki H."/>
            <person name="Tamura T."/>
        </authorList>
    </citation>
    <scope>NUCLEOTIDE SEQUENCE [LARGE SCALE GENOMIC DNA]</scope>
    <source>
        <strain evidence="2 3">NBRC 14495</strain>
    </source>
</reference>